<accession>A0A1Q2LHI6</accession>
<reference evidence="2 3" key="1">
    <citation type="submission" date="2017-02" db="EMBL/GenBank/DDBJ databases">
        <title>Whole genome sequencing of Helicobacter bilis strain AAQJH.</title>
        <authorList>
            <person name="Conlan S."/>
            <person name="Thomas P.J."/>
            <person name="Mullikin J."/>
            <person name="Palmore T.N."/>
            <person name="Frank K.M."/>
            <person name="Segre J.A."/>
        </authorList>
    </citation>
    <scope>NUCLEOTIDE SEQUENCE [LARGE SCALE GENOMIC DNA]</scope>
    <source>
        <strain evidence="2 3">AAQJH</strain>
    </source>
</reference>
<feature type="compositionally biased region" description="Basic and acidic residues" evidence="1">
    <location>
        <begin position="23"/>
        <end position="33"/>
    </location>
</feature>
<name>A0A1Q2LHI6_9HELI</name>
<dbReference type="AlphaFoldDB" id="A0A1Q2LHI6"/>
<feature type="region of interest" description="Disordered" evidence="1">
    <location>
        <begin position="17"/>
        <end position="61"/>
    </location>
</feature>
<dbReference type="EMBL" id="CP019645">
    <property type="protein sequence ID" value="AQQ59940.1"/>
    <property type="molecule type" value="Genomic_DNA"/>
</dbReference>
<dbReference type="Proteomes" id="UP000188298">
    <property type="component" value="Chromosome"/>
</dbReference>
<evidence type="ECO:0000313" key="3">
    <source>
        <dbReference type="Proteomes" id="UP000188298"/>
    </source>
</evidence>
<evidence type="ECO:0000313" key="2">
    <source>
        <dbReference type="EMBL" id="AQQ59940.1"/>
    </source>
</evidence>
<gene>
    <name evidence="2" type="ORF">XJ32_07405</name>
</gene>
<feature type="compositionally biased region" description="Low complexity" evidence="1">
    <location>
        <begin position="51"/>
        <end position="61"/>
    </location>
</feature>
<sequence length="61" mass="6967">MWRVSLEKVALACIESKLNNTESRQKQQKKQDKILNTAVSSTQKHIKQDSTTHSNTSKTHT</sequence>
<protein>
    <submittedName>
        <fullName evidence="2">Uncharacterized protein</fullName>
    </submittedName>
</protein>
<evidence type="ECO:0000256" key="1">
    <source>
        <dbReference type="SAM" id="MobiDB-lite"/>
    </source>
</evidence>
<organism evidence="2 3">
    <name type="scientific">Helicobacter bilis</name>
    <dbReference type="NCBI Taxonomy" id="37372"/>
    <lineage>
        <taxon>Bacteria</taxon>
        <taxon>Pseudomonadati</taxon>
        <taxon>Campylobacterota</taxon>
        <taxon>Epsilonproteobacteria</taxon>
        <taxon>Campylobacterales</taxon>
        <taxon>Helicobacteraceae</taxon>
        <taxon>Helicobacter</taxon>
    </lineage>
</organism>
<proteinExistence type="predicted"/>
<dbReference type="KEGG" id="hbl:XJ32_07405"/>